<dbReference type="InterPro" id="IPR003694">
    <property type="entry name" value="NAD_synthase"/>
</dbReference>
<keyword evidence="8" id="KW-0175">Coiled coil</keyword>
<comment type="similarity">
    <text evidence="6">Belongs to the NAD synthetase family.</text>
</comment>
<keyword evidence="4 6" id="KW-0067">ATP-binding</keyword>
<organism evidence="10 11">
    <name type="scientific">Alistipes inops</name>
    <dbReference type="NCBI Taxonomy" id="1501391"/>
    <lineage>
        <taxon>Bacteria</taxon>
        <taxon>Pseudomonadati</taxon>
        <taxon>Bacteroidota</taxon>
        <taxon>Bacteroidia</taxon>
        <taxon>Bacteroidales</taxon>
        <taxon>Rikenellaceae</taxon>
        <taxon>Alistipes</taxon>
    </lineage>
</organism>
<feature type="domain" description="NAD/GMP synthase" evidence="9">
    <location>
        <begin position="8"/>
        <end position="254"/>
    </location>
</feature>
<dbReference type="CDD" id="cd00553">
    <property type="entry name" value="NAD_synthase"/>
    <property type="match status" value="1"/>
</dbReference>
<evidence type="ECO:0000259" key="9">
    <source>
        <dbReference type="Pfam" id="PF02540"/>
    </source>
</evidence>
<dbReference type="Pfam" id="PF02540">
    <property type="entry name" value="NAD_synthase"/>
    <property type="match status" value="1"/>
</dbReference>
<evidence type="ECO:0000256" key="8">
    <source>
        <dbReference type="SAM" id="Coils"/>
    </source>
</evidence>
<keyword evidence="2 6" id="KW-0436">Ligase</keyword>
<evidence type="ECO:0000256" key="4">
    <source>
        <dbReference type="ARBA" id="ARBA00022840"/>
    </source>
</evidence>
<comment type="catalytic activity">
    <reaction evidence="7">
        <text>deamido-NAD(+) + NH4(+) + ATP = AMP + diphosphate + NAD(+) + H(+)</text>
        <dbReference type="Rhea" id="RHEA:21188"/>
        <dbReference type="ChEBI" id="CHEBI:15378"/>
        <dbReference type="ChEBI" id="CHEBI:28938"/>
        <dbReference type="ChEBI" id="CHEBI:30616"/>
        <dbReference type="ChEBI" id="CHEBI:33019"/>
        <dbReference type="ChEBI" id="CHEBI:57540"/>
        <dbReference type="ChEBI" id="CHEBI:58437"/>
        <dbReference type="ChEBI" id="CHEBI:456215"/>
        <dbReference type="EC" id="6.3.1.5"/>
    </reaction>
</comment>
<dbReference type="RefSeq" id="WP_035472141.1">
    <property type="nucleotide sequence ID" value="NZ_JRGF01000003.1"/>
</dbReference>
<evidence type="ECO:0000256" key="7">
    <source>
        <dbReference type="RuleBase" id="RU003812"/>
    </source>
</evidence>
<evidence type="ECO:0000256" key="1">
    <source>
        <dbReference type="ARBA" id="ARBA00004790"/>
    </source>
</evidence>
<evidence type="ECO:0000256" key="3">
    <source>
        <dbReference type="ARBA" id="ARBA00022741"/>
    </source>
</evidence>
<name>A0ABR4YK09_9BACT</name>
<keyword evidence="5 6" id="KW-0520">NAD</keyword>
<protein>
    <recommendedName>
        <fullName evidence="7">NH(3)-dependent NAD(+) synthetase</fullName>
        <ecNumber evidence="7">6.3.1.5</ecNumber>
    </recommendedName>
</protein>
<comment type="pathway">
    <text evidence="1">Cofactor biosynthesis; NAD(+) biosynthesis.</text>
</comment>
<dbReference type="InterPro" id="IPR022310">
    <property type="entry name" value="NAD/GMP_synthase"/>
</dbReference>
<reference evidence="10 11" key="1">
    <citation type="submission" date="2014-09" db="EMBL/GenBank/DDBJ databases">
        <title>Alistipes sp. 627, sp. nov., a novel member of the family Rikenellaceae isolated from human faeces.</title>
        <authorList>
            <person name="Shkoporov A.N."/>
            <person name="Chaplin A.V."/>
            <person name="Motuzova O.V."/>
            <person name="Kafarskaia L.I."/>
            <person name="Khokhlova E.V."/>
            <person name="Efimov B.A."/>
        </authorList>
    </citation>
    <scope>NUCLEOTIDE SEQUENCE [LARGE SCALE GENOMIC DNA]</scope>
    <source>
        <strain evidence="10 11">627</strain>
    </source>
</reference>
<dbReference type="NCBIfam" id="TIGR00552">
    <property type="entry name" value="nadE"/>
    <property type="match status" value="1"/>
</dbReference>
<dbReference type="Gene3D" id="3.40.50.620">
    <property type="entry name" value="HUPs"/>
    <property type="match status" value="1"/>
</dbReference>
<proteinExistence type="inferred from homology"/>
<dbReference type="Proteomes" id="UP000030889">
    <property type="component" value="Unassembled WGS sequence"/>
</dbReference>
<gene>
    <name evidence="10" type="ORF">LG35_03145</name>
</gene>
<keyword evidence="3 6" id="KW-0547">Nucleotide-binding</keyword>
<dbReference type="EC" id="6.3.1.5" evidence="7"/>
<keyword evidence="11" id="KW-1185">Reference proteome</keyword>
<dbReference type="PANTHER" id="PTHR23090">
    <property type="entry name" value="NH 3 /GLUTAMINE-DEPENDENT NAD + SYNTHETASE"/>
    <property type="match status" value="1"/>
</dbReference>
<evidence type="ECO:0000256" key="2">
    <source>
        <dbReference type="ARBA" id="ARBA00022598"/>
    </source>
</evidence>
<evidence type="ECO:0000256" key="6">
    <source>
        <dbReference type="RuleBase" id="RU003811"/>
    </source>
</evidence>
<evidence type="ECO:0000313" key="10">
    <source>
        <dbReference type="EMBL" id="KHE42600.1"/>
    </source>
</evidence>
<comment type="caution">
    <text evidence="10">The sequence shown here is derived from an EMBL/GenBank/DDBJ whole genome shotgun (WGS) entry which is preliminary data.</text>
</comment>
<dbReference type="EMBL" id="JRGF01000003">
    <property type="protein sequence ID" value="KHE42600.1"/>
    <property type="molecule type" value="Genomic_DNA"/>
</dbReference>
<dbReference type="PANTHER" id="PTHR23090:SF9">
    <property type="entry name" value="GLUTAMINE-DEPENDENT NAD(+) SYNTHETASE"/>
    <property type="match status" value="1"/>
</dbReference>
<evidence type="ECO:0000313" key="11">
    <source>
        <dbReference type="Proteomes" id="UP000030889"/>
    </source>
</evidence>
<dbReference type="SUPFAM" id="SSF52402">
    <property type="entry name" value="Adenine nucleotide alpha hydrolases-like"/>
    <property type="match status" value="1"/>
</dbReference>
<sequence>MNTEAVAHYIAEWMSGYLDGTGAAGFVVGVSGGIDSAVVSTLAAMTGRRTLCVTLPIHQVQAQVDRAGEHVRRLTERYSNAEAAHADLTAAYDAFAGSFAPSLVQGAGKGVADLAGANARSRLRMTALYYFAGLNNLLVAGTGNKIEDFGVGFFTKYGDGGVDISPIADLTKTEVYELGRWLGVPEAILAAPPTDGLFGDDRTDEQQIGATYPELERAMAHAERGTDPALLSGREREVYDIFLRRNRANRHKMEPIPVCRIPRHLVEPAGR</sequence>
<accession>A0ABR4YK09</accession>
<feature type="coiled-coil region" evidence="8">
    <location>
        <begin position="57"/>
        <end position="91"/>
    </location>
</feature>
<dbReference type="InterPro" id="IPR014729">
    <property type="entry name" value="Rossmann-like_a/b/a_fold"/>
</dbReference>
<evidence type="ECO:0000256" key="5">
    <source>
        <dbReference type="ARBA" id="ARBA00023027"/>
    </source>
</evidence>